<keyword evidence="2" id="KW-0806">Transcription termination</keyword>
<proteinExistence type="inferred from homology"/>
<dbReference type="PANTHER" id="PTHR13068">
    <property type="entry name" value="CGI-12 PROTEIN-RELATED"/>
    <property type="match status" value="1"/>
</dbReference>
<dbReference type="Gene3D" id="1.25.70.10">
    <property type="entry name" value="Transcription termination factor 3, mitochondrial"/>
    <property type="match status" value="1"/>
</dbReference>
<dbReference type="Pfam" id="PF02536">
    <property type="entry name" value="mTERF"/>
    <property type="match status" value="2"/>
</dbReference>
<gene>
    <name evidence="4" type="ORF">F511_03608</name>
</gene>
<evidence type="ECO:0000256" key="2">
    <source>
        <dbReference type="ARBA" id="ARBA00022472"/>
    </source>
</evidence>
<evidence type="ECO:0000256" key="3">
    <source>
        <dbReference type="ARBA" id="ARBA00022946"/>
    </source>
</evidence>
<comment type="similarity">
    <text evidence="1">Belongs to the mTERF family.</text>
</comment>
<dbReference type="FunFam" id="1.25.70.10:FF:000001">
    <property type="entry name" value="Mitochondrial transcription termination factor-like"/>
    <property type="match status" value="1"/>
</dbReference>
<accession>A0A2Z7D4A1</accession>
<keyword evidence="3" id="KW-0809">Transit peptide</keyword>
<evidence type="ECO:0000256" key="1">
    <source>
        <dbReference type="ARBA" id="ARBA00007692"/>
    </source>
</evidence>
<evidence type="ECO:0000313" key="4">
    <source>
        <dbReference type="EMBL" id="KZV54353.1"/>
    </source>
</evidence>
<name>A0A2Z7D4A1_9LAMI</name>
<dbReference type="AlphaFoldDB" id="A0A2Z7D4A1"/>
<reference evidence="4 5" key="1">
    <citation type="journal article" date="2015" name="Proc. Natl. Acad. Sci. U.S.A.">
        <title>The resurrection genome of Boea hygrometrica: A blueprint for survival of dehydration.</title>
        <authorList>
            <person name="Xiao L."/>
            <person name="Yang G."/>
            <person name="Zhang L."/>
            <person name="Yang X."/>
            <person name="Zhao S."/>
            <person name="Ji Z."/>
            <person name="Zhou Q."/>
            <person name="Hu M."/>
            <person name="Wang Y."/>
            <person name="Chen M."/>
            <person name="Xu Y."/>
            <person name="Jin H."/>
            <person name="Xiao X."/>
            <person name="Hu G."/>
            <person name="Bao F."/>
            <person name="Hu Y."/>
            <person name="Wan P."/>
            <person name="Li L."/>
            <person name="Deng X."/>
            <person name="Kuang T."/>
            <person name="Xiang C."/>
            <person name="Zhu J.K."/>
            <person name="Oliver M.J."/>
            <person name="He Y."/>
        </authorList>
    </citation>
    <scope>NUCLEOTIDE SEQUENCE [LARGE SCALE GENOMIC DNA]</scope>
    <source>
        <strain evidence="5">cv. XS01</strain>
    </source>
</reference>
<dbReference type="Proteomes" id="UP000250235">
    <property type="component" value="Unassembled WGS sequence"/>
</dbReference>
<dbReference type="PANTHER" id="PTHR13068:SF185">
    <property type="match status" value="1"/>
</dbReference>
<protein>
    <submittedName>
        <fullName evidence="4">Mitochondrial transcription termination factor family protein</fullName>
    </submittedName>
</protein>
<evidence type="ECO:0000313" key="5">
    <source>
        <dbReference type="Proteomes" id="UP000250235"/>
    </source>
</evidence>
<dbReference type="InterPro" id="IPR003690">
    <property type="entry name" value="MTERF"/>
</dbReference>
<dbReference type="InterPro" id="IPR038538">
    <property type="entry name" value="MTERF_sf"/>
</dbReference>
<dbReference type="GO" id="GO:0003676">
    <property type="term" value="F:nucleic acid binding"/>
    <property type="evidence" value="ECO:0007669"/>
    <property type="project" value="InterPro"/>
</dbReference>
<keyword evidence="2" id="KW-0804">Transcription</keyword>
<keyword evidence="2" id="KW-0805">Transcription regulation</keyword>
<dbReference type="EMBL" id="KQ989535">
    <property type="protein sequence ID" value="KZV54353.1"/>
    <property type="molecule type" value="Genomic_DNA"/>
</dbReference>
<dbReference type="OrthoDB" id="637682at2759"/>
<dbReference type="GO" id="GO:0006353">
    <property type="term" value="P:DNA-templated transcription termination"/>
    <property type="evidence" value="ECO:0007669"/>
    <property type="project" value="UniProtKB-KW"/>
</dbReference>
<keyword evidence="5" id="KW-1185">Reference proteome</keyword>
<dbReference type="SMART" id="SM00733">
    <property type="entry name" value="Mterf"/>
    <property type="match status" value="5"/>
</dbReference>
<organism evidence="4 5">
    <name type="scientific">Dorcoceras hygrometricum</name>
    <dbReference type="NCBI Taxonomy" id="472368"/>
    <lineage>
        <taxon>Eukaryota</taxon>
        <taxon>Viridiplantae</taxon>
        <taxon>Streptophyta</taxon>
        <taxon>Embryophyta</taxon>
        <taxon>Tracheophyta</taxon>
        <taxon>Spermatophyta</taxon>
        <taxon>Magnoliopsida</taxon>
        <taxon>eudicotyledons</taxon>
        <taxon>Gunneridae</taxon>
        <taxon>Pentapetalae</taxon>
        <taxon>asterids</taxon>
        <taxon>lamiids</taxon>
        <taxon>Lamiales</taxon>
        <taxon>Gesneriaceae</taxon>
        <taxon>Didymocarpoideae</taxon>
        <taxon>Trichosporeae</taxon>
        <taxon>Loxocarpinae</taxon>
        <taxon>Dorcoceras</taxon>
    </lineage>
</organism>
<sequence>MAVPVSEKLRFDSPEKPNSVVTMFKDFGFSQKQIADIVSKRPKILLSKEKTLLPKLEFFKFVGFPMAQLSTFLARDPTMLCRSLKHQLIPSYNFLKSMLLTDERVAIAMQQSRRITKQNPTKNITPNVAVLKELAVPDSCVMLLLTHHPETLVEDTVEFKEAVKKVLEMGFDPLRSRFVLALHVVAEKTNKRIWDRCYEAYRSWGWSKDDVFLAFRRHPNCMIVSQSKIHRTMDFLVNKMGWDSRIVLRFPAAMLYNLENGIMPRCAVVWVLLSRSLIAKEVKLSVLLVPTETRFLEKFVTRYKEEVPELYDVYKRKIGPEEL</sequence>